<evidence type="ECO:0000313" key="2">
    <source>
        <dbReference type="EMBL" id="TPG34672.1"/>
    </source>
</evidence>
<evidence type="ECO:0000313" key="3">
    <source>
        <dbReference type="Proteomes" id="UP000320095"/>
    </source>
</evidence>
<accession>A0A502ECI7</accession>
<dbReference type="InterPro" id="IPR013216">
    <property type="entry name" value="Methyltransf_11"/>
</dbReference>
<dbReference type="Gene3D" id="3.40.50.150">
    <property type="entry name" value="Vaccinia Virus protein VP39"/>
    <property type="match status" value="1"/>
</dbReference>
<protein>
    <submittedName>
        <fullName evidence="2">Methyltransferase domain-containing protein</fullName>
    </submittedName>
</protein>
<dbReference type="GO" id="GO:0032259">
    <property type="term" value="P:methylation"/>
    <property type="evidence" value="ECO:0007669"/>
    <property type="project" value="UniProtKB-KW"/>
</dbReference>
<sequence length="255" mass="28695">MPSATGTLARALPSGAVRSLRSVRKFVRLIPYRGIGLYCPVCKRNSKKFGPYGVARRDNAQCMHCGAVERHRLTWLYFERETDLFDGCDKQVLHVAPEPQFQKLLRKRIGAGYLTADLYDPAAMVTMDVTDIQFPDDSFDVVYCSHVLEHVDDDRQAMREFFRVLKPAGWAILAVPISADATIEDASITDPAERLRLFGQVDHVRRYGPDYVDRLRSVGYHVVVAGPEDFLTIEEMKSIGVGADTGEQIFFCSKS</sequence>
<gene>
    <name evidence="2" type="ORF">EAH80_11745</name>
</gene>
<keyword evidence="3" id="KW-1185">Reference proteome</keyword>
<dbReference type="OrthoDB" id="7171187at2"/>
<comment type="caution">
    <text evidence="2">The sequence shown here is derived from an EMBL/GenBank/DDBJ whole genome shotgun (WGS) entry which is preliminary data.</text>
</comment>
<name>A0A502ECI7_9MYCO</name>
<dbReference type="EMBL" id="RCZG01000004">
    <property type="protein sequence ID" value="TPG34672.1"/>
    <property type="molecule type" value="Genomic_DNA"/>
</dbReference>
<evidence type="ECO:0000259" key="1">
    <source>
        <dbReference type="Pfam" id="PF08241"/>
    </source>
</evidence>
<keyword evidence="2" id="KW-0489">Methyltransferase</keyword>
<dbReference type="Proteomes" id="UP000320095">
    <property type="component" value="Unassembled WGS sequence"/>
</dbReference>
<organism evidence="2 3">
    <name type="scientific">Mycolicibacterium hodleri</name>
    <dbReference type="NCBI Taxonomy" id="49897"/>
    <lineage>
        <taxon>Bacteria</taxon>
        <taxon>Bacillati</taxon>
        <taxon>Actinomycetota</taxon>
        <taxon>Actinomycetes</taxon>
        <taxon>Mycobacteriales</taxon>
        <taxon>Mycobacteriaceae</taxon>
        <taxon>Mycolicibacterium</taxon>
    </lineage>
</organism>
<dbReference type="GO" id="GO:0008757">
    <property type="term" value="F:S-adenosylmethionine-dependent methyltransferase activity"/>
    <property type="evidence" value="ECO:0007669"/>
    <property type="project" value="InterPro"/>
</dbReference>
<keyword evidence="2" id="KW-0808">Transferase</keyword>
<dbReference type="CDD" id="cd02440">
    <property type="entry name" value="AdoMet_MTases"/>
    <property type="match status" value="1"/>
</dbReference>
<reference evidence="2 3" key="1">
    <citation type="journal article" date="2019" name="Environ. Microbiol.">
        <title>Species interactions and distinct microbial communities in high Arctic permafrost affected cryosols are associated with the CH4 and CO2 gas fluxes.</title>
        <authorList>
            <person name="Altshuler I."/>
            <person name="Hamel J."/>
            <person name="Turney S."/>
            <person name="Magnuson E."/>
            <person name="Levesque R."/>
            <person name="Greer C."/>
            <person name="Whyte L.G."/>
        </authorList>
    </citation>
    <scope>NUCLEOTIDE SEQUENCE [LARGE SCALE GENOMIC DNA]</scope>
    <source>
        <strain evidence="2 3">S5.20</strain>
    </source>
</reference>
<dbReference type="InterPro" id="IPR029063">
    <property type="entry name" value="SAM-dependent_MTases_sf"/>
</dbReference>
<feature type="domain" description="Methyltransferase type 11" evidence="1">
    <location>
        <begin position="88"/>
        <end position="172"/>
    </location>
</feature>
<dbReference type="Pfam" id="PF08241">
    <property type="entry name" value="Methyltransf_11"/>
    <property type="match status" value="1"/>
</dbReference>
<dbReference type="SUPFAM" id="SSF53335">
    <property type="entry name" value="S-adenosyl-L-methionine-dependent methyltransferases"/>
    <property type="match status" value="1"/>
</dbReference>
<dbReference type="AlphaFoldDB" id="A0A502ECI7"/>
<proteinExistence type="predicted"/>